<dbReference type="EMBL" id="SNRW01001732">
    <property type="protein sequence ID" value="KAA6395251.1"/>
    <property type="molecule type" value="Genomic_DNA"/>
</dbReference>
<feature type="chain" id="PRO_5023880997" evidence="2">
    <location>
        <begin position="22"/>
        <end position="558"/>
    </location>
</feature>
<dbReference type="Proteomes" id="UP000324800">
    <property type="component" value="Unassembled WGS sequence"/>
</dbReference>
<dbReference type="InterPro" id="IPR015816">
    <property type="entry name" value="Vitellinogen_b-sht_N"/>
</dbReference>
<evidence type="ECO:0000313" key="4">
    <source>
        <dbReference type="Proteomes" id="UP000324800"/>
    </source>
</evidence>
<sequence length="558" mass="62960">MILFLVLTDMILALQYNKNEAFQLNYQSKISNFIEGANTEGQQTWDISCIAHFEVKIQQSTDSLIAMSLYDVKIKADNIKEQTDAQLTNAEQEAYNHPVYFFYRTDGTVFNITENAKDPAYINSFKHGIINSLQTRIGEPNTKPQHFVVSDSQGTHNEHFQIDRIGKQLRITSQYSESDFISFSNEKVSQTMLQLNVNNTRIVEDDRIIRSEITMRIDHNSIIERNVDSPDAHIVTIAQSVLDNIKIVTSNNNDFPFKSLDDLLSADPNIQYTPSHKQETTLQHSDLSTLHTPSNSDGQAECPGDIELCHVYSHTIPIVIGKIARSEINISSVIGITPGCNLSNESRSYIVGAYSQIDAHLLRYEFPKAVEFYAEYGQLYGEPLRNGAQLKFQQKPVWNYVFPELDCKLHKKKEAKKTSTLKIEYDLPVLVLVLHFEAGINTSVGYSIEWSICQQNLNSNLQIIPDVQLVLFGSASSSIGILKAGIELTGGTKSSIDSLAEINTDKCLAHTSAFFEIDPLSVKLEAYWETKKKRKAVDIIDIEEPQKSIKIFDIEFKG</sequence>
<feature type="compositionally biased region" description="Polar residues" evidence="1">
    <location>
        <begin position="277"/>
        <end position="298"/>
    </location>
</feature>
<gene>
    <name evidence="3" type="ORF">EZS28_009224</name>
</gene>
<keyword evidence="2" id="KW-0732">Signal</keyword>
<dbReference type="GO" id="GO:0005319">
    <property type="term" value="F:lipid transporter activity"/>
    <property type="evidence" value="ECO:0007669"/>
    <property type="project" value="InterPro"/>
</dbReference>
<evidence type="ECO:0000256" key="1">
    <source>
        <dbReference type="SAM" id="MobiDB-lite"/>
    </source>
</evidence>
<protein>
    <submittedName>
        <fullName evidence="3">Uncharacterized protein</fullName>
    </submittedName>
</protein>
<feature type="signal peptide" evidence="2">
    <location>
        <begin position="1"/>
        <end position="21"/>
    </location>
</feature>
<accession>A0A5J4WK73</accession>
<dbReference type="AlphaFoldDB" id="A0A5J4WK73"/>
<feature type="region of interest" description="Disordered" evidence="1">
    <location>
        <begin position="277"/>
        <end position="299"/>
    </location>
</feature>
<comment type="caution">
    <text evidence="3">The sequence shown here is derived from an EMBL/GenBank/DDBJ whole genome shotgun (WGS) entry which is preliminary data.</text>
</comment>
<evidence type="ECO:0000256" key="2">
    <source>
        <dbReference type="SAM" id="SignalP"/>
    </source>
</evidence>
<name>A0A5J4WK73_9EUKA</name>
<proteinExistence type="predicted"/>
<reference evidence="3 4" key="1">
    <citation type="submission" date="2019-03" db="EMBL/GenBank/DDBJ databases">
        <title>Single cell metagenomics reveals metabolic interactions within the superorganism composed of flagellate Streblomastix strix and complex community of Bacteroidetes bacteria on its surface.</title>
        <authorList>
            <person name="Treitli S.C."/>
            <person name="Kolisko M."/>
            <person name="Husnik F."/>
            <person name="Keeling P."/>
            <person name="Hampl V."/>
        </authorList>
    </citation>
    <scope>NUCLEOTIDE SEQUENCE [LARGE SCALE GENOMIC DNA]</scope>
    <source>
        <strain evidence="3">ST1C</strain>
    </source>
</reference>
<evidence type="ECO:0000313" key="3">
    <source>
        <dbReference type="EMBL" id="KAA6395251.1"/>
    </source>
</evidence>
<dbReference type="SUPFAM" id="SSF56968">
    <property type="entry name" value="Lipovitellin-phosvitin complex, beta-sheet shell regions"/>
    <property type="match status" value="1"/>
</dbReference>
<dbReference type="Gene3D" id="2.30.230.10">
    <property type="entry name" value="Lipovitellin, beta-sheet shell regions, chain A"/>
    <property type="match status" value="1"/>
</dbReference>
<dbReference type="InterPro" id="IPR015819">
    <property type="entry name" value="Lipid_transp_b-sht_shell"/>
</dbReference>
<organism evidence="3 4">
    <name type="scientific">Streblomastix strix</name>
    <dbReference type="NCBI Taxonomy" id="222440"/>
    <lineage>
        <taxon>Eukaryota</taxon>
        <taxon>Metamonada</taxon>
        <taxon>Preaxostyla</taxon>
        <taxon>Oxymonadida</taxon>
        <taxon>Streblomastigidae</taxon>
        <taxon>Streblomastix</taxon>
    </lineage>
</organism>